<evidence type="ECO:0000313" key="10">
    <source>
        <dbReference type="Proteomes" id="UP001146351"/>
    </source>
</evidence>
<organism evidence="9 10">
    <name type="scientific">Penicillium capsulatum</name>
    <dbReference type="NCBI Taxonomy" id="69766"/>
    <lineage>
        <taxon>Eukaryota</taxon>
        <taxon>Fungi</taxon>
        <taxon>Dikarya</taxon>
        <taxon>Ascomycota</taxon>
        <taxon>Pezizomycotina</taxon>
        <taxon>Eurotiomycetes</taxon>
        <taxon>Eurotiomycetidae</taxon>
        <taxon>Eurotiales</taxon>
        <taxon>Aspergillaceae</taxon>
        <taxon>Penicillium</taxon>
    </lineage>
</organism>
<evidence type="ECO:0000256" key="5">
    <source>
        <dbReference type="PIRSR" id="PIRSR606710-1"/>
    </source>
</evidence>
<keyword evidence="10" id="KW-1185">Reference proteome</keyword>
<name>A0A9W9LLE5_9EURO</name>
<accession>A0A9W9LLE5</accession>
<protein>
    <recommendedName>
        <fullName evidence="11">Glycoside hydrolase family 43 protein</fullName>
    </recommendedName>
</protein>
<gene>
    <name evidence="9" type="ORF">N7492_006115</name>
</gene>
<dbReference type="InterPro" id="IPR006710">
    <property type="entry name" value="Glyco_hydro_43"/>
</dbReference>
<evidence type="ECO:0000256" key="2">
    <source>
        <dbReference type="ARBA" id="ARBA00022729"/>
    </source>
</evidence>
<proteinExistence type="inferred from homology"/>
<evidence type="ECO:0000256" key="6">
    <source>
        <dbReference type="PIRSR" id="PIRSR606710-2"/>
    </source>
</evidence>
<evidence type="ECO:0000256" key="8">
    <source>
        <dbReference type="SAM" id="SignalP"/>
    </source>
</evidence>
<feature type="active site" description="Proton acceptor" evidence="5">
    <location>
        <position position="33"/>
    </location>
</feature>
<dbReference type="Pfam" id="PF04616">
    <property type="entry name" value="Glyco_hydro_43"/>
    <property type="match status" value="1"/>
</dbReference>
<dbReference type="GO" id="GO:0005975">
    <property type="term" value="P:carbohydrate metabolic process"/>
    <property type="evidence" value="ECO:0007669"/>
    <property type="project" value="InterPro"/>
</dbReference>
<dbReference type="SUPFAM" id="SSF75005">
    <property type="entry name" value="Arabinanase/levansucrase/invertase"/>
    <property type="match status" value="1"/>
</dbReference>
<evidence type="ECO:0000313" key="9">
    <source>
        <dbReference type="EMBL" id="KAJ5165819.1"/>
    </source>
</evidence>
<dbReference type="PANTHER" id="PTHR42812:SF5">
    <property type="entry name" value="ENDO-ARABINASE"/>
    <property type="match status" value="1"/>
</dbReference>
<keyword evidence="2 8" id="KW-0732">Signal</keyword>
<comment type="similarity">
    <text evidence="1 7">Belongs to the glycosyl hydrolase 43 family.</text>
</comment>
<dbReference type="AlphaFoldDB" id="A0A9W9LLE5"/>
<dbReference type="GO" id="GO:0004553">
    <property type="term" value="F:hydrolase activity, hydrolyzing O-glycosyl compounds"/>
    <property type="evidence" value="ECO:0007669"/>
    <property type="project" value="InterPro"/>
</dbReference>
<sequence length="321" mass="34155">MSAGILFSLASSMFFSGITAAQPTLGIDADFADPCVIQTDDGWDSFATGIEGINIQVAHSDGFSSWPLLDGHDAVPGPFPSWVAGAPGTWAPDVIRRVSRSTNIEIYGANGYHVDGTYIMYFSATSADDENKHCIGAASSSSITGPYRPQDGSLACPLGLDGAIDPSGFKDGDTYYVVYKIDGNSLNKEDGSTHPTPILLQGLDSDAMSPVGDSTPILERDDTDGPLIEALSLVKVGNTFYLAFSNMYDSKKYDVSFATSPALTGPYEKARDPDAPLLQSGDSRDGSKIVFHAFKNSKDINDGRAMYYADIHVEGSKISIV</sequence>
<dbReference type="Proteomes" id="UP001146351">
    <property type="component" value="Unassembled WGS sequence"/>
</dbReference>
<reference evidence="9" key="1">
    <citation type="submission" date="2022-11" db="EMBL/GenBank/DDBJ databases">
        <authorList>
            <person name="Petersen C."/>
        </authorList>
    </citation>
    <scope>NUCLEOTIDE SEQUENCE</scope>
    <source>
        <strain evidence="9">IBT 21917</strain>
    </source>
</reference>
<evidence type="ECO:0000256" key="7">
    <source>
        <dbReference type="RuleBase" id="RU361187"/>
    </source>
</evidence>
<dbReference type="EMBL" id="JAPQKO010000004">
    <property type="protein sequence ID" value="KAJ5165819.1"/>
    <property type="molecule type" value="Genomic_DNA"/>
</dbReference>
<comment type="caution">
    <text evidence="9">The sequence shown here is derived from an EMBL/GenBank/DDBJ whole genome shotgun (WGS) entry which is preliminary data.</text>
</comment>
<dbReference type="OrthoDB" id="3879658at2759"/>
<evidence type="ECO:0000256" key="4">
    <source>
        <dbReference type="ARBA" id="ARBA00023295"/>
    </source>
</evidence>
<dbReference type="Gene3D" id="2.115.10.20">
    <property type="entry name" value="Glycosyl hydrolase domain, family 43"/>
    <property type="match status" value="1"/>
</dbReference>
<feature type="signal peptide" evidence="8">
    <location>
        <begin position="1"/>
        <end position="20"/>
    </location>
</feature>
<keyword evidence="4 7" id="KW-0326">Glycosidase</keyword>
<keyword evidence="3 7" id="KW-0378">Hydrolase</keyword>
<reference evidence="9" key="2">
    <citation type="journal article" date="2023" name="IMA Fungus">
        <title>Comparative genomic study of the Penicillium genus elucidates a diverse pangenome and 15 lateral gene transfer events.</title>
        <authorList>
            <person name="Petersen C."/>
            <person name="Sorensen T."/>
            <person name="Nielsen M.R."/>
            <person name="Sondergaard T.E."/>
            <person name="Sorensen J.L."/>
            <person name="Fitzpatrick D.A."/>
            <person name="Frisvad J.C."/>
            <person name="Nielsen K.L."/>
        </authorList>
    </citation>
    <scope>NUCLEOTIDE SEQUENCE</scope>
    <source>
        <strain evidence="9">IBT 21917</strain>
    </source>
</reference>
<dbReference type="InterPro" id="IPR051795">
    <property type="entry name" value="Glycosyl_Hydrlase_43"/>
</dbReference>
<feature type="site" description="Important for catalytic activity, responsible for pKa modulation of the active site Glu and correct orientation of both the proton donor and substrate" evidence="6">
    <location>
        <position position="165"/>
    </location>
</feature>
<evidence type="ECO:0008006" key="11">
    <source>
        <dbReference type="Google" id="ProtNLM"/>
    </source>
</evidence>
<evidence type="ECO:0000256" key="1">
    <source>
        <dbReference type="ARBA" id="ARBA00009865"/>
    </source>
</evidence>
<dbReference type="InterPro" id="IPR023296">
    <property type="entry name" value="Glyco_hydro_beta-prop_sf"/>
</dbReference>
<evidence type="ECO:0000256" key="3">
    <source>
        <dbReference type="ARBA" id="ARBA00022801"/>
    </source>
</evidence>
<feature type="chain" id="PRO_5040823149" description="Glycoside hydrolase family 43 protein" evidence="8">
    <location>
        <begin position="21"/>
        <end position="321"/>
    </location>
</feature>
<dbReference type="PANTHER" id="PTHR42812">
    <property type="entry name" value="BETA-XYLOSIDASE"/>
    <property type="match status" value="1"/>
</dbReference>
<feature type="active site" description="Proton donor" evidence="5">
    <location>
        <position position="229"/>
    </location>
</feature>
<dbReference type="CDD" id="cd08999">
    <property type="entry name" value="GH43_ABN-like"/>
    <property type="match status" value="1"/>
</dbReference>